<accession>A0ABM6U617</accession>
<organism evidence="1 2">
    <name type="scientific">Fusobacterium varium ATCC 27725</name>
    <dbReference type="NCBI Taxonomy" id="469618"/>
    <lineage>
        <taxon>Bacteria</taxon>
        <taxon>Fusobacteriati</taxon>
        <taxon>Fusobacteriota</taxon>
        <taxon>Fusobacteriia</taxon>
        <taxon>Fusobacteriales</taxon>
        <taxon>Fusobacteriaceae</taxon>
        <taxon>Fusobacterium</taxon>
    </lineage>
</organism>
<dbReference type="EMBL" id="CP028103">
    <property type="protein sequence ID" value="AVQ31770.1"/>
    <property type="molecule type" value="Genomic_DNA"/>
</dbReference>
<proteinExistence type="predicted"/>
<protein>
    <recommendedName>
        <fullName evidence="3">Lipoprotein</fullName>
    </recommendedName>
</protein>
<evidence type="ECO:0000313" key="2">
    <source>
        <dbReference type="Proteomes" id="UP000241238"/>
    </source>
</evidence>
<keyword evidence="2" id="KW-1185">Reference proteome</keyword>
<dbReference type="Proteomes" id="UP000241238">
    <property type="component" value="Chromosome"/>
</dbReference>
<dbReference type="PROSITE" id="PS51257">
    <property type="entry name" value="PROKAR_LIPOPROTEIN"/>
    <property type="match status" value="1"/>
</dbReference>
<sequence length="193" mass="22312">MKKILLLVTFCISLVGCIGLSPVENISRINNGEQKQTHITKDNLKIEYSSGITFSRNTFGGLPLVTFPKYSDNPYKIVEFSLNSYPEYLIKSLIFENNRDKVIFKMTSYEQIILETQEVSDYYGNYNVKNTMFFTTIPDLKKLLLMLENSDTLRITLDCFRGKIPYTISKKDEQKLIEFIKILIEIDSEKGSN</sequence>
<evidence type="ECO:0008006" key="3">
    <source>
        <dbReference type="Google" id="ProtNLM"/>
    </source>
</evidence>
<reference evidence="2" key="1">
    <citation type="journal article" date="2018" name="MSphere">
        <title>Fusobacterium Genomics Using MinION and Illumina Sequencing Enables Genome Completion and Correction.</title>
        <authorList>
            <person name="Todd S.M."/>
            <person name="Settlage R.E."/>
            <person name="Lahmers K.K."/>
            <person name="Slade D.J."/>
        </authorList>
    </citation>
    <scope>NUCLEOTIDE SEQUENCE [LARGE SCALE GENOMIC DNA]</scope>
    <source>
        <strain evidence="2">ATCC 27725</strain>
    </source>
</reference>
<evidence type="ECO:0000313" key="1">
    <source>
        <dbReference type="EMBL" id="AVQ31770.1"/>
    </source>
</evidence>
<dbReference type="GeneID" id="77468579"/>
<dbReference type="RefSeq" id="WP_005948119.1">
    <property type="nucleotide sequence ID" value="NZ_CP028103.1"/>
</dbReference>
<name>A0ABM6U617_FUSVA</name>
<gene>
    <name evidence="1" type="ORF">C4N18_11300</name>
</gene>